<protein>
    <submittedName>
        <fullName evidence="2">Helix-turn-helix domain-containing protein</fullName>
    </submittedName>
</protein>
<dbReference type="Proteomes" id="UP001566204">
    <property type="component" value="Unassembled WGS sequence"/>
</dbReference>
<reference evidence="2 3" key="1">
    <citation type="submission" date="2024-06" db="EMBL/GenBank/DDBJ databases">
        <title>Soil Sphingobacterium thalpophilum.</title>
        <authorList>
            <person name="Yang J."/>
            <person name="Li J."/>
        </authorList>
    </citation>
    <scope>NUCLEOTIDE SEQUENCE [LARGE SCALE GENOMIC DNA]</scope>
    <source>
        <strain evidence="2 3">22g91tb</strain>
    </source>
</reference>
<accession>A0ABV4HCK6</accession>
<evidence type="ECO:0000259" key="1">
    <source>
        <dbReference type="Pfam" id="PF12728"/>
    </source>
</evidence>
<dbReference type="RefSeq" id="WP_370481135.1">
    <property type="nucleotide sequence ID" value="NZ_JBEOQA010000001.1"/>
</dbReference>
<proteinExistence type="predicted"/>
<dbReference type="NCBIfam" id="TIGR01764">
    <property type="entry name" value="excise"/>
    <property type="match status" value="1"/>
</dbReference>
<dbReference type="InterPro" id="IPR041657">
    <property type="entry name" value="HTH_17"/>
</dbReference>
<keyword evidence="3" id="KW-1185">Reference proteome</keyword>
<gene>
    <name evidence="2" type="ORF">ABTW24_05475</name>
</gene>
<evidence type="ECO:0000313" key="3">
    <source>
        <dbReference type="Proteomes" id="UP001566204"/>
    </source>
</evidence>
<evidence type="ECO:0000313" key="2">
    <source>
        <dbReference type="EMBL" id="MEZ0451038.1"/>
    </source>
</evidence>
<comment type="caution">
    <text evidence="2">The sequence shown here is derived from an EMBL/GenBank/DDBJ whole genome shotgun (WGS) entry which is preliminary data.</text>
</comment>
<dbReference type="Pfam" id="PF12728">
    <property type="entry name" value="HTH_17"/>
    <property type="match status" value="1"/>
</dbReference>
<dbReference type="InterPro" id="IPR010093">
    <property type="entry name" value="SinI_DNA-bd"/>
</dbReference>
<name>A0ABV4HCK6_9SPHI</name>
<dbReference type="EMBL" id="JBEOQB010000001">
    <property type="protein sequence ID" value="MEZ0451038.1"/>
    <property type="molecule type" value="Genomic_DNA"/>
</dbReference>
<sequence length="119" mass="13999">MDAKTQQLLNQLDQKMDLVLQSQETIFQKHLLKLAGTYKTILTQEEAADYLGYQPSYLNQLTHHGKLKFIKKEGIKSKYFLRTDLDEYMSGESTLNKSESDLFEQEIFDSWNKKDSKRK</sequence>
<organism evidence="2 3">
    <name type="scientific">Sphingobacterium thalpophilum</name>
    <dbReference type="NCBI Taxonomy" id="259"/>
    <lineage>
        <taxon>Bacteria</taxon>
        <taxon>Pseudomonadati</taxon>
        <taxon>Bacteroidota</taxon>
        <taxon>Sphingobacteriia</taxon>
        <taxon>Sphingobacteriales</taxon>
        <taxon>Sphingobacteriaceae</taxon>
        <taxon>Sphingobacterium</taxon>
    </lineage>
</organism>
<feature type="domain" description="Helix-turn-helix" evidence="1">
    <location>
        <begin position="42"/>
        <end position="91"/>
    </location>
</feature>